<dbReference type="Proteomes" id="UP000501237">
    <property type="component" value="Chromosome"/>
</dbReference>
<gene>
    <name evidence="3" type="ORF">PtoMrB4_06130</name>
</gene>
<dbReference type="Pfam" id="PF12048">
    <property type="entry name" value="DUF3530"/>
    <property type="match status" value="1"/>
</dbReference>
<dbReference type="Gene3D" id="3.40.50.1820">
    <property type="entry name" value="alpha/beta hydrolase"/>
    <property type="match status" value="1"/>
</dbReference>
<feature type="region of interest" description="Disordered" evidence="1">
    <location>
        <begin position="338"/>
        <end position="366"/>
    </location>
</feature>
<evidence type="ECO:0000256" key="1">
    <source>
        <dbReference type="SAM" id="MobiDB-lite"/>
    </source>
</evidence>
<dbReference type="InterPro" id="IPR029058">
    <property type="entry name" value="AB_hydrolase_fold"/>
</dbReference>
<name>A0A1I0ST66_9GAMM</name>
<dbReference type="RefSeq" id="WP_074967488.1">
    <property type="nucleotide sequence ID" value="NZ_AP022642.1"/>
</dbReference>
<keyword evidence="2" id="KW-0732">Signal</keyword>
<evidence type="ECO:0000313" key="3">
    <source>
        <dbReference type="EMBL" id="BCA26636.1"/>
    </source>
</evidence>
<sequence length="366" mass="38554">MPRRTLTLATLALALLCTAAQAEDPPAEKGDAAPADGTGQPAEKPVERAPLDERSQEDAKALEQRLPQAEQQQLTAGSEPFLALWQPANVGTPNGVVILIPGDGETADWPRAIAPLRTKLPDVGWHTLSLTLPDPAGDEPPPRPADTPPPAASEGGTPAEPPKSESADPANPPPPPEQASTAEPSTDPAPPQPRAEERRKTQTERISARIQAAIGFARQQQATTIVLLGHGSGAWWAARFLTDTPSSGVENLVMVAAEVPAGYEPPLEELAPRLPQAVGDLYYQQAPTAAASALKRLQASKRVKHLDYVQVPLADWSASQDAKQEQLVRRVRGWLDSHLKGAAPKRPASSGATAPTPPAAPATPSI</sequence>
<feature type="compositionally biased region" description="Pro residues" evidence="1">
    <location>
        <begin position="355"/>
        <end position="366"/>
    </location>
</feature>
<feature type="compositionally biased region" description="Basic and acidic residues" evidence="1">
    <location>
        <begin position="44"/>
        <end position="63"/>
    </location>
</feature>
<proteinExistence type="predicted"/>
<feature type="region of interest" description="Disordered" evidence="1">
    <location>
        <begin position="22"/>
        <end position="78"/>
    </location>
</feature>
<evidence type="ECO:0000313" key="4">
    <source>
        <dbReference type="Proteomes" id="UP000501237"/>
    </source>
</evidence>
<dbReference type="KEGG" id="poj:PtoMrB4_06130"/>
<dbReference type="AlphaFoldDB" id="A0A1I0ST66"/>
<organism evidence="3 4">
    <name type="scientific">Metapseudomonas otitidis</name>
    <dbReference type="NCBI Taxonomy" id="319939"/>
    <lineage>
        <taxon>Bacteria</taxon>
        <taxon>Pseudomonadati</taxon>
        <taxon>Pseudomonadota</taxon>
        <taxon>Gammaproteobacteria</taxon>
        <taxon>Pseudomonadales</taxon>
        <taxon>Pseudomonadaceae</taxon>
        <taxon>Metapseudomonas</taxon>
    </lineage>
</organism>
<dbReference type="GeneID" id="57395824"/>
<dbReference type="EMBL" id="AP022642">
    <property type="protein sequence ID" value="BCA26636.1"/>
    <property type="molecule type" value="Genomic_DNA"/>
</dbReference>
<evidence type="ECO:0000256" key="2">
    <source>
        <dbReference type="SAM" id="SignalP"/>
    </source>
</evidence>
<feature type="compositionally biased region" description="Basic and acidic residues" evidence="1">
    <location>
        <begin position="194"/>
        <end position="204"/>
    </location>
</feature>
<dbReference type="InterPro" id="IPR022529">
    <property type="entry name" value="DUF3530"/>
</dbReference>
<feature type="signal peptide" evidence="2">
    <location>
        <begin position="1"/>
        <end position="22"/>
    </location>
</feature>
<accession>A0A1I0ST66</accession>
<protein>
    <submittedName>
        <fullName evidence="3">Uncharacterized protein</fullName>
    </submittedName>
</protein>
<dbReference type="SUPFAM" id="SSF53474">
    <property type="entry name" value="alpha/beta-Hydrolases"/>
    <property type="match status" value="1"/>
</dbReference>
<dbReference type="STRING" id="319939.SAMN05216263_101492"/>
<reference evidence="3 4" key="1">
    <citation type="journal article" date="2020" name="Microbiol. Resour. Announc.">
        <title>Complete genome sequence of Pseudomonas otitidis strain MrB4, isolated from Lake Biwa in Japan.</title>
        <authorList>
            <person name="Miyazaki K."/>
            <person name="Hase E."/>
            <person name="Maruya T."/>
        </authorList>
    </citation>
    <scope>NUCLEOTIDE SEQUENCE [LARGE SCALE GENOMIC DNA]</scope>
    <source>
        <strain evidence="3 4">MrB4</strain>
    </source>
</reference>
<feature type="compositionally biased region" description="Pro residues" evidence="1">
    <location>
        <begin position="138"/>
        <end position="151"/>
    </location>
</feature>
<feature type="region of interest" description="Disordered" evidence="1">
    <location>
        <begin position="128"/>
        <end position="204"/>
    </location>
</feature>
<feature type="chain" id="PRO_5043893087" evidence="2">
    <location>
        <begin position="23"/>
        <end position="366"/>
    </location>
</feature>